<dbReference type="RefSeq" id="WP_154408130.1">
    <property type="nucleotide sequence ID" value="NZ_VUNR01000043.1"/>
</dbReference>
<sequence length="278" mass="32120">MKKVITVLSVFIIVVLLFVGCKEDETVAKFINTEVEGTYTLSELEQMSEEERKSNLENKHIRVRGLVTDAESYKLELDTDKIEVNAYFADENNKDENEDLDECEVVIDGVCTNAYGKYVRIYGVSVIEKNFDEKEKKKQIVRDIEAKNKVEREEYRIREAIEDAFGKKKIENIDIHDGENNKKVVMAYIYAGDYDSLDLLLMNATEAFEEIYTNHSNIGNMIIFISMNLVNNYGETEKVHVIKLQLSDNTASKIIWDDFNFKKLPQIADDAFIHKVLK</sequence>
<reference evidence="1 2" key="1">
    <citation type="submission" date="2019-08" db="EMBL/GenBank/DDBJ databases">
        <title>In-depth cultivation of the pig gut microbiome towards novel bacterial diversity and tailored functional studies.</title>
        <authorList>
            <person name="Wylensek D."/>
            <person name="Hitch T.C.A."/>
            <person name="Clavel T."/>
        </authorList>
    </citation>
    <scope>NUCLEOTIDE SEQUENCE [LARGE SCALE GENOMIC DNA]</scope>
    <source>
        <strain evidence="1 2">WCA-693-APC-5D-A</strain>
    </source>
</reference>
<protein>
    <submittedName>
        <fullName evidence="1">Uncharacterized protein</fullName>
    </submittedName>
</protein>
<dbReference type="AlphaFoldDB" id="A0A6I2UMH8"/>
<accession>A0A6I2UMH8</accession>
<gene>
    <name evidence="1" type="ORF">FYJ84_13420</name>
</gene>
<dbReference type="PROSITE" id="PS51257">
    <property type="entry name" value="PROKAR_LIPOPROTEIN"/>
    <property type="match status" value="1"/>
</dbReference>
<dbReference type="EMBL" id="VUNR01000043">
    <property type="protein sequence ID" value="MSU09966.1"/>
    <property type="molecule type" value="Genomic_DNA"/>
</dbReference>
<keyword evidence="2" id="KW-1185">Reference proteome</keyword>
<comment type="caution">
    <text evidence="1">The sequence shown here is derived from an EMBL/GenBank/DDBJ whole genome shotgun (WGS) entry which is preliminary data.</text>
</comment>
<proteinExistence type="predicted"/>
<evidence type="ECO:0000313" key="2">
    <source>
        <dbReference type="Proteomes" id="UP000433181"/>
    </source>
</evidence>
<evidence type="ECO:0000313" key="1">
    <source>
        <dbReference type="EMBL" id="MSU09966.1"/>
    </source>
</evidence>
<dbReference type="Proteomes" id="UP000433181">
    <property type="component" value="Unassembled WGS sequence"/>
</dbReference>
<organism evidence="1 2">
    <name type="scientific">Anaerovibrio slackiae</name>
    <dbReference type="NCBI Taxonomy" id="2652309"/>
    <lineage>
        <taxon>Bacteria</taxon>
        <taxon>Bacillati</taxon>
        <taxon>Bacillota</taxon>
        <taxon>Negativicutes</taxon>
        <taxon>Selenomonadales</taxon>
        <taxon>Selenomonadaceae</taxon>
        <taxon>Anaerovibrio</taxon>
    </lineage>
</organism>
<name>A0A6I2UMH8_9FIRM</name>
<dbReference type="GeneID" id="96779928"/>